<comment type="caution">
    <text evidence="2">The sequence shown here is derived from an EMBL/GenBank/DDBJ whole genome shotgun (WGS) entry which is preliminary data.</text>
</comment>
<dbReference type="EMBL" id="CAJVPZ010074950">
    <property type="protein sequence ID" value="CAG8803505.1"/>
    <property type="molecule type" value="Genomic_DNA"/>
</dbReference>
<feature type="region of interest" description="Disordered" evidence="1">
    <location>
        <begin position="222"/>
        <end position="266"/>
    </location>
</feature>
<dbReference type="AlphaFoldDB" id="A0A9N9K0X0"/>
<feature type="non-terminal residue" evidence="2">
    <location>
        <position position="266"/>
    </location>
</feature>
<evidence type="ECO:0000313" key="2">
    <source>
        <dbReference type="EMBL" id="CAG8803505.1"/>
    </source>
</evidence>
<feature type="compositionally biased region" description="Basic and acidic residues" evidence="1">
    <location>
        <begin position="239"/>
        <end position="250"/>
    </location>
</feature>
<accession>A0A9N9K0X0</accession>
<protein>
    <submittedName>
        <fullName evidence="2">16335_t:CDS:1</fullName>
    </submittedName>
</protein>
<evidence type="ECO:0000256" key="1">
    <source>
        <dbReference type="SAM" id="MobiDB-lite"/>
    </source>
</evidence>
<reference evidence="2" key="1">
    <citation type="submission" date="2021-06" db="EMBL/GenBank/DDBJ databases">
        <authorList>
            <person name="Kallberg Y."/>
            <person name="Tangrot J."/>
            <person name="Rosling A."/>
        </authorList>
    </citation>
    <scope>NUCLEOTIDE SEQUENCE</scope>
    <source>
        <strain evidence="2">IN212</strain>
    </source>
</reference>
<proteinExistence type="predicted"/>
<feature type="non-terminal residue" evidence="2">
    <location>
        <position position="1"/>
    </location>
</feature>
<sequence>KYLFPSNESPQIVSPGDIVFITNKYVVDNSEECVAIAYARIINTRKPKLDFDITNVPIYTPHCMITVCVNHNLKKTEEFFHFGADCVEYNLVTRTSNNKIEITILYNSQFIRFKYLDVSGINIKINNIYIISDFIKFFDSDKMMIEATDINFQKSPTNHPNAPEISSDKSKTHLIIDIISDNINSSTMQTSNQSSFKTMFTFIISDTKINSTLRTKNQLKLEVKNDAKEQQGDYEEEKEVFSDEYRKSTGENEEQEDEKQPKKRKR</sequence>
<keyword evidence="3" id="KW-1185">Reference proteome</keyword>
<evidence type="ECO:0000313" key="3">
    <source>
        <dbReference type="Proteomes" id="UP000789396"/>
    </source>
</evidence>
<name>A0A9N9K0X0_9GLOM</name>
<organism evidence="2 3">
    <name type="scientific">Racocetra fulgida</name>
    <dbReference type="NCBI Taxonomy" id="60492"/>
    <lineage>
        <taxon>Eukaryota</taxon>
        <taxon>Fungi</taxon>
        <taxon>Fungi incertae sedis</taxon>
        <taxon>Mucoromycota</taxon>
        <taxon>Glomeromycotina</taxon>
        <taxon>Glomeromycetes</taxon>
        <taxon>Diversisporales</taxon>
        <taxon>Gigasporaceae</taxon>
        <taxon>Racocetra</taxon>
    </lineage>
</organism>
<dbReference type="Proteomes" id="UP000789396">
    <property type="component" value="Unassembled WGS sequence"/>
</dbReference>
<feature type="compositionally biased region" description="Basic and acidic residues" evidence="1">
    <location>
        <begin position="222"/>
        <end position="231"/>
    </location>
</feature>
<gene>
    <name evidence="2" type="ORF">RFULGI_LOCUS17981</name>
</gene>